<dbReference type="GO" id="GO:0008198">
    <property type="term" value="F:ferrous iron binding"/>
    <property type="evidence" value="ECO:0007669"/>
    <property type="project" value="InterPro"/>
</dbReference>
<keyword evidence="2" id="KW-0560">Oxidoreductase</keyword>
<feature type="domain" description="Extradiol ring-cleavage dioxygenase class III enzyme subunit B" evidence="1">
    <location>
        <begin position="102"/>
        <end position="263"/>
    </location>
</feature>
<dbReference type="InterPro" id="IPR004183">
    <property type="entry name" value="Xdiol_dOase_suB"/>
</dbReference>
<dbReference type="SUPFAM" id="SSF53213">
    <property type="entry name" value="LigB-like"/>
    <property type="match status" value="1"/>
</dbReference>
<dbReference type="CDD" id="cd07366">
    <property type="entry name" value="3MGA_Dioxygenase"/>
    <property type="match status" value="1"/>
</dbReference>
<dbReference type="Pfam" id="PF02900">
    <property type="entry name" value="LigB"/>
    <property type="match status" value="1"/>
</dbReference>
<reference evidence="3" key="1">
    <citation type="submission" date="2017-01" db="EMBL/GenBank/DDBJ databases">
        <title>Genome Analysis of Deinococcus marmoris KOPRI26562.</title>
        <authorList>
            <person name="Kim J.H."/>
            <person name="Oh H.-M."/>
        </authorList>
    </citation>
    <scope>NUCLEOTIDE SEQUENCE [LARGE SCALE GENOMIC DNA]</scope>
    <source>
        <strain evidence="3">PAMC 26633</strain>
    </source>
</reference>
<gene>
    <name evidence="2" type="ORF">BSU04_20410</name>
</gene>
<keyword evidence="2" id="KW-0223">Dioxygenase</keyword>
<name>A0A226WZW4_CABSO</name>
<evidence type="ECO:0000313" key="2">
    <source>
        <dbReference type="EMBL" id="OXC76722.1"/>
    </source>
</evidence>
<dbReference type="EMBL" id="MTHB01000119">
    <property type="protein sequence ID" value="OXC76722.1"/>
    <property type="molecule type" value="Genomic_DNA"/>
</dbReference>
<comment type="caution">
    <text evidence="2">The sequence shown here is derived from an EMBL/GenBank/DDBJ whole genome shotgun (WGS) entry which is preliminary data.</text>
</comment>
<proteinExistence type="predicted"/>
<dbReference type="InterPro" id="IPR034938">
    <property type="entry name" value="3MGA_Dioxygenase"/>
</dbReference>
<dbReference type="GO" id="GO:0016702">
    <property type="term" value="F:oxidoreductase activity, acting on single donors with incorporation of molecular oxygen, incorporation of two atoms of oxygen"/>
    <property type="evidence" value="ECO:0007669"/>
    <property type="project" value="UniProtKB-ARBA"/>
</dbReference>
<evidence type="ECO:0000259" key="1">
    <source>
        <dbReference type="Pfam" id="PF02900"/>
    </source>
</evidence>
<dbReference type="AlphaFoldDB" id="A0A226WZW4"/>
<sequence length="286" mass="31507">MQLRRGENLDQQITLEIWKARHAACRTAISKMADMFEKVKPDIAVIVGNDQMEIFNDTLIPAFSVLWGEQIINSARSEERLARLPPGVAIATPGHIPPGGATYPAVKDLGKHIIERAVLDNFDVAAMTKLPKDETPHAFGFVYRQIMNDRVVPSVPVVLNTFYPPNQPTAARCYDFGKSIAKAIESWDSDARVALIASGGMTHFVIDEEIDHAILADMREGSMEKTAGLGESIFQSGTSEIKNWIPVAGAMAELKFQMHLVDYVPCYRSEAGTGNAMGFVYWLPTA</sequence>
<accession>A0A226WZW4</accession>
<evidence type="ECO:0000313" key="3">
    <source>
        <dbReference type="Proteomes" id="UP000214720"/>
    </source>
</evidence>
<protein>
    <submittedName>
        <fullName evidence="2">Protocatechuate 4,5-dioxygenase beta chain</fullName>
    </submittedName>
</protein>
<dbReference type="Proteomes" id="UP000214720">
    <property type="component" value="Unassembled WGS sequence"/>
</dbReference>
<organism evidence="2 3">
    <name type="scientific">Caballeronia sordidicola</name>
    <name type="common">Burkholderia sordidicola</name>
    <dbReference type="NCBI Taxonomy" id="196367"/>
    <lineage>
        <taxon>Bacteria</taxon>
        <taxon>Pseudomonadati</taxon>
        <taxon>Pseudomonadota</taxon>
        <taxon>Betaproteobacteria</taxon>
        <taxon>Burkholderiales</taxon>
        <taxon>Burkholderiaceae</taxon>
        <taxon>Caballeronia</taxon>
    </lineage>
</organism>
<dbReference type="Gene3D" id="3.40.830.10">
    <property type="entry name" value="LigB-like"/>
    <property type="match status" value="1"/>
</dbReference>